<keyword evidence="2" id="KW-1185">Reference proteome</keyword>
<protein>
    <submittedName>
        <fullName evidence="1">Uncharacterized protein</fullName>
    </submittedName>
</protein>
<evidence type="ECO:0000313" key="2">
    <source>
        <dbReference type="Proteomes" id="UP001501791"/>
    </source>
</evidence>
<gene>
    <name evidence="1" type="ORF">GCM10009691_05590</name>
</gene>
<organism evidence="1 2">
    <name type="scientific">Brevibacterium picturae</name>
    <dbReference type="NCBI Taxonomy" id="260553"/>
    <lineage>
        <taxon>Bacteria</taxon>
        <taxon>Bacillati</taxon>
        <taxon>Actinomycetota</taxon>
        <taxon>Actinomycetes</taxon>
        <taxon>Micrococcales</taxon>
        <taxon>Brevibacteriaceae</taxon>
        <taxon>Brevibacterium</taxon>
    </lineage>
</organism>
<name>A0ABN2B2Q3_9MICO</name>
<comment type="caution">
    <text evidence="1">The sequence shown here is derived from an EMBL/GenBank/DDBJ whole genome shotgun (WGS) entry which is preliminary data.</text>
</comment>
<evidence type="ECO:0000313" key="1">
    <source>
        <dbReference type="EMBL" id="GAA1532758.1"/>
    </source>
</evidence>
<reference evidence="1 2" key="1">
    <citation type="journal article" date="2019" name="Int. J. Syst. Evol. Microbiol.">
        <title>The Global Catalogue of Microorganisms (GCM) 10K type strain sequencing project: providing services to taxonomists for standard genome sequencing and annotation.</title>
        <authorList>
            <consortium name="The Broad Institute Genomics Platform"/>
            <consortium name="The Broad Institute Genome Sequencing Center for Infectious Disease"/>
            <person name="Wu L."/>
            <person name="Ma J."/>
        </authorList>
    </citation>
    <scope>NUCLEOTIDE SEQUENCE [LARGE SCALE GENOMIC DNA]</scope>
    <source>
        <strain evidence="1 2">JCM 13319</strain>
    </source>
</reference>
<proteinExistence type="predicted"/>
<dbReference type="EMBL" id="BAAALY010000002">
    <property type="protein sequence ID" value="GAA1532758.1"/>
    <property type="molecule type" value="Genomic_DNA"/>
</dbReference>
<sequence>MRHVVRAQFQAGIGGVKEYVICWAEVSSCHFDLYSRRVDSIDKLEKDGFEGAITRAG</sequence>
<accession>A0ABN2B2Q3</accession>
<dbReference type="Proteomes" id="UP001501791">
    <property type="component" value="Unassembled WGS sequence"/>
</dbReference>